<feature type="compositionally biased region" description="Polar residues" evidence="4">
    <location>
        <begin position="943"/>
        <end position="952"/>
    </location>
</feature>
<dbReference type="AlphaFoldDB" id="A0A7D9HNY6"/>
<name>A0A7D9HNY6_PARCT</name>
<evidence type="ECO:0000313" key="5">
    <source>
        <dbReference type="EMBL" id="CAB3987264.1"/>
    </source>
</evidence>
<protein>
    <submittedName>
        <fullName evidence="5">Uncharacterized protein</fullName>
    </submittedName>
</protein>
<dbReference type="GO" id="GO:0008270">
    <property type="term" value="F:zinc ion binding"/>
    <property type="evidence" value="ECO:0007669"/>
    <property type="project" value="UniProtKB-KW"/>
</dbReference>
<dbReference type="Gene3D" id="3.30.40.10">
    <property type="entry name" value="Zinc/RING finger domain, C3HC4 (zinc finger)"/>
    <property type="match status" value="1"/>
</dbReference>
<feature type="compositionally biased region" description="Basic and acidic residues" evidence="4">
    <location>
        <begin position="924"/>
        <end position="934"/>
    </location>
</feature>
<gene>
    <name evidence="5" type="ORF">PACLA_8A042656</name>
</gene>
<keyword evidence="3" id="KW-0862">Zinc</keyword>
<comment type="caution">
    <text evidence="5">The sequence shown here is derived from an EMBL/GenBank/DDBJ whole genome shotgun (WGS) entry which is preliminary data.</text>
</comment>
<evidence type="ECO:0000256" key="2">
    <source>
        <dbReference type="ARBA" id="ARBA00022771"/>
    </source>
</evidence>
<evidence type="ECO:0000256" key="4">
    <source>
        <dbReference type="SAM" id="MobiDB-lite"/>
    </source>
</evidence>
<keyword evidence="1" id="KW-0479">Metal-binding</keyword>
<keyword evidence="6" id="KW-1185">Reference proteome</keyword>
<dbReference type="InterPro" id="IPR011011">
    <property type="entry name" value="Znf_FYVE_PHD"/>
</dbReference>
<accession>A0A7D9HNY6</accession>
<dbReference type="SUPFAM" id="SSF57903">
    <property type="entry name" value="FYVE/PHD zinc finger"/>
    <property type="match status" value="1"/>
</dbReference>
<dbReference type="InterPro" id="IPR013083">
    <property type="entry name" value="Znf_RING/FYVE/PHD"/>
</dbReference>
<sequence length="1012" mass="114752">MKDAFKCLAEHIQPCEACPAKITNNVNETCNKPKMCSDPINMANYSSQHAKRKFLQMPLAAINVKSGSKKSETFLVDKHANLTLLRSVLQKLLEKRQDNNLLNMETFKALIESCSSDAEHEKLRFTVAETTGLSQRQLTNQFGISNCINRKARIEHALARALEIRKNVEKLQAVLMSLGFDATEIDSDDSSSESESDPDVEFENDLILQQSLTKRVPTHQYCENEEELDTATALFQKCKTQKLLSCLKDNHFNWISFVDTLKTEEPSITPQDLAVFASQLPDVIPSNELELFKQSYQVFLDKQEEDAHENNNVNDDEIVSESEDDNPEEWVGIEDLLQGPGKSLLQRKIQAVRRKRRREAAKKIAKERLLSRKRSKHVGTILRKYPDIGKEIEAFVKSCGVGAEAWRRTGVLTFDGNKKVQKKCTFFRIKQHLEKTYGRKFAYGTVVQMCVARNRRRRSAQNYTAVAQVTTRRARKGFELRYNPDSHWSAALYRGLDAIQYTDGNDKLVLNRDDLFVFRLDSMVTHNKAGTQQIKGTPTLTTKTDYQASYPNKLQKTSYNFTSTNTTGELCGGVVKAVPLHGKNPAQHMADLEMLEKEQHFQPAFISLEGKEKRIECIRTDSGSDEAPCYDEVQFWWTRRHMEKPTVVQLVTSRQSGGSNLNRVELQNGCEVKARCGLFIPSTLNGSNLNENGKIDNNRLCKNLSDAIEVYISRVHGASCGDAQIFHYKGADSSKYQSLRDKLLVFIRGNKAEKSELKRNYPDDYEYISAVFEVRSNHLNKNVPLRYVFHLVCCYDKKCPHPICRGEDPPLSTLCWYKGGPPITYIPLPAPDPQRPYGSQSCSNCKNECAGHFLPPKDLIDAYIKGEVVAQHKEHPTEVLKAHFQQYGTVDDSTVQELSRKCLLPGSGVRIWLDHLQEVKDHRAAGAKKAAETRKRNKEKRQTTSNQGQLACSSETKATDDICLECLQPEPPGCASAIVDWIGCDRCQGWFHKECVEVDGDPIQWMCYTCLN</sequence>
<feature type="region of interest" description="Disordered" evidence="4">
    <location>
        <begin position="924"/>
        <end position="952"/>
    </location>
</feature>
<evidence type="ECO:0000256" key="1">
    <source>
        <dbReference type="ARBA" id="ARBA00022723"/>
    </source>
</evidence>
<dbReference type="Proteomes" id="UP001152795">
    <property type="component" value="Unassembled WGS sequence"/>
</dbReference>
<evidence type="ECO:0000256" key="3">
    <source>
        <dbReference type="ARBA" id="ARBA00022833"/>
    </source>
</evidence>
<keyword evidence="2" id="KW-0863">Zinc-finger</keyword>
<dbReference type="EMBL" id="CACRXK020001147">
    <property type="protein sequence ID" value="CAB3987264.1"/>
    <property type="molecule type" value="Genomic_DNA"/>
</dbReference>
<evidence type="ECO:0000313" key="6">
    <source>
        <dbReference type="Proteomes" id="UP001152795"/>
    </source>
</evidence>
<dbReference type="InterPro" id="IPR019786">
    <property type="entry name" value="Zinc_finger_PHD-type_CS"/>
</dbReference>
<proteinExistence type="predicted"/>
<dbReference type="OrthoDB" id="20839at2759"/>
<organism evidence="5 6">
    <name type="scientific">Paramuricea clavata</name>
    <name type="common">Red gorgonian</name>
    <name type="synonym">Violescent sea-whip</name>
    <dbReference type="NCBI Taxonomy" id="317549"/>
    <lineage>
        <taxon>Eukaryota</taxon>
        <taxon>Metazoa</taxon>
        <taxon>Cnidaria</taxon>
        <taxon>Anthozoa</taxon>
        <taxon>Octocorallia</taxon>
        <taxon>Malacalcyonacea</taxon>
        <taxon>Plexauridae</taxon>
        <taxon>Paramuricea</taxon>
    </lineage>
</organism>
<reference evidence="5" key="1">
    <citation type="submission" date="2020-04" db="EMBL/GenBank/DDBJ databases">
        <authorList>
            <person name="Alioto T."/>
            <person name="Alioto T."/>
            <person name="Gomez Garrido J."/>
        </authorList>
    </citation>
    <scope>NUCLEOTIDE SEQUENCE</scope>
    <source>
        <strain evidence="5">A484AB</strain>
    </source>
</reference>
<dbReference type="PROSITE" id="PS01359">
    <property type="entry name" value="ZF_PHD_1"/>
    <property type="match status" value="1"/>
</dbReference>